<name>A0A4S8ITT1_MUSBA</name>
<organism evidence="2 3">
    <name type="scientific">Musa balbisiana</name>
    <name type="common">Banana</name>
    <dbReference type="NCBI Taxonomy" id="52838"/>
    <lineage>
        <taxon>Eukaryota</taxon>
        <taxon>Viridiplantae</taxon>
        <taxon>Streptophyta</taxon>
        <taxon>Embryophyta</taxon>
        <taxon>Tracheophyta</taxon>
        <taxon>Spermatophyta</taxon>
        <taxon>Magnoliopsida</taxon>
        <taxon>Liliopsida</taxon>
        <taxon>Zingiberales</taxon>
        <taxon>Musaceae</taxon>
        <taxon>Musa</taxon>
    </lineage>
</organism>
<comment type="caution">
    <text evidence="2">The sequence shown here is derived from an EMBL/GenBank/DDBJ whole genome shotgun (WGS) entry which is preliminary data.</text>
</comment>
<feature type="compositionally biased region" description="Basic and acidic residues" evidence="1">
    <location>
        <begin position="20"/>
        <end position="29"/>
    </location>
</feature>
<feature type="region of interest" description="Disordered" evidence="1">
    <location>
        <begin position="1"/>
        <end position="29"/>
    </location>
</feature>
<evidence type="ECO:0000256" key="1">
    <source>
        <dbReference type="SAM" id="MobiDB-lite"/>
    </source>
</evidence>
<dbReference type="EMBL" id="PYDT01000008">
    <property type="protein sequence ID" value="THU52178.1"/>
    <property type="molecule type" value="Genomic_DNA"/>
</dbReference>
<proteinExistence type="predicted"/>
<dbReference type="Proteomes" id="UP000317650">
    <property type="component" value="Chromosome 10"/>
</dbReference>
<dbReference type="AlphaFoldDB" id="A0A4S8ITT1"/>
<keyword evidence="3" id="KW-1185">Reference proteome</keyword>
<evidence type="ECO:0000313" key="2">
    <source>
        <dbReference type="EMBL" id="THU52178.1"/>
    </source>
</evidence>
<evidence type="ECO:0000313" key="3">
    <source>
        <dbReference type="Proteomes" id="UP000317650"/>
    </source>
</evidence>
<feature type="compositionally biased region" description="Basic and acidic residues" evidence="1">
    <location>
        <begin position="245"/>
        <end position="260"/>
    </location>
</feature>
<feature type="region of interest" description="Disordered" evidence="1">
    <location>
        <begin position="236"/>
        <end position="266"/>
    </location>
</feature>
<gene>
    <name evidence="2" type="ORF">C4D60_Mb10t01260</name>
</gene>
<feature type="compositionally biased region" description="Basic and acidic residues" evidence="1">
    <location>
        <begin position="1"/>
        <end position="11"/>
    </location>
</feature>
<reference evidence="2 3" key="1">
    <citation type="journal article" date="2019" name="Nat. Plants">
        <title>Genome sequencing of Musa balbisiana reveals subgenome evolution and function divergence in polyploid bananas.</title>
        <authorList>
            <person name="Yao X."/>
        </authorList>
    </citation>
    <scope>NUCLEOTIDE SEQUENCE [LARGE SCALE GENOMIC DNA]</scope>
    <source>
        <strain evidence="3">cv. DH-PKW</strain>
        <tissue evidence="2">Leaves</tissue>
    </source>
</reference>
<sequence>MIKTVRKERGGCGENQEEDGGGRERERTKVLMGHKAHTLKDAVFVVDGDGVGDDGNGGGEGSHVLEPLESGLKAHPLGLVQRQPQLSQHGSHPPPGCRCSSEKRDCKGSGRADGKAGRLGVLGRVLETKSMANESGRTNRIIMDSRPYALSSNLFCSRKFRISYRGFNLFSKLYPRITGWEMIYVSSQPASFIRKVILSHMFFFDKNQMIGCFLNTAKMSCRENPKFIRVAKKEEDEEGVAVSWEDGKDEGSEEKEKEESPCPGGL</sequence>
<feature type="region of interest" description="Disordered" evidence="1">
    <location>
        <begin position="85"/>
        <end position="115"/>
    </location>
</feature>
<accession>A0A4S8ITT1</accession>
<protein>
    <submittedName>
        <fullName evidence="2">Uncharacterized protein</fullName>
    </submittedName>
</protein>
<feature type="compositionally biased region" description="Basic and acidic residues" evidence="1">
    <location>
        <begin position="100"/>
        <end position="115"/>
    </location>
</feature>